<protein>
    <submittedName>
        <fullName evidence="2">Uncharacterized protein</fullName>
    </submittedName>
</protein>
<organism evidence="2 3">
    <name type="scientific">Pristionchus mayeri</name>
    <dbReference type="NCBI Taxonomy" id="1317129"/>
    <lineage>
        <taxon>Eukaryota</taxon>
        <taxon>Metazoa</taxon>
        <taxon>Ecdysozoa</taxon>
        <taxon>Nematoda</taxon>
        <taxon>Chromadorea</taxon>
        <taxon>Rhabditida</taxon>
        <taxon>Rhabditina</taxon>
        <taxon>Diplogasteromorpha</taxon>
        <taxon>Diplogasteroidea</taxon>
        <taxon>Neodiplogasteridae</taxon>
        <taxon>Pristionchus</taxon>
    </lineage>
</organism>
<evidence type="ECO:0000256" key="1">
    <source>
        <dbReference type="SAM" id="Coils"/>
    </source>
</evidence>
<proteinExistence type="predicted"/>
<gene>
    <name evidence="2" type="ORF">PMAYCL1PPCAC_09231</name>
</gene>
<dbReference type="AlphaFoldDB" id="A0AAN5CEQ0"/>
<feature type="non-terminal residue" evidence="2">
    <location>
        <position position="1"/>
    </location>
</feature>
<sequence length="660" mass="76393">CLYRIDFIYFLSVLRFSFFLMCSTQKYPFFLIDSQIEMTSDVTILGVTRKEQLPKDTDIFRTDDGAFYWCKSSTERLYVKSNGKKIDAKRPGNNIWDIAAHGNALYFTTLFTDKEYGVIYKATYTPSDANPAIAVSHVRDMIKDEEIHNSGSCCRLRHGKRYVYRMWEDPNSYGTIIDLPEDMLKDLDLKGVHMGKAIYTNKIDLSDKSRPTVIKLSEKVIVIEARKKLLMYTNDSYPFIYCWDDDNYIYVLDTNTMELGTPLQLEGFRINFITDVRNGEITVNGWIGHVRHCVIAQLPKEYKQEDERNLKSTIDEQIKQMGALQAGNSKLGKEVVQLQSTVKDQSERIQVLQSENDKLCDGLRAIQELKSQNEQLKLRCDQMEHMMRETKIGALQSAKRSLKFVESEKLSKPLICIQLENGTILYFDNVKPFEIFTIVDGARITADLKSLEGEFDFSFRGTVGNIAYFCSIRGKQIKFFKVEFENQKLRIEHINEMKNSEISLINNQPYYLIELGREWSIYQYYEDHNDTEGKQFTISEIKYLSKYERKYHKGVLYLFREHSQASIEKVNENIVIVEGPLLDPDYVSIYIPSHSDCIYILNMQQNLLIVLDTTNLTVSQITYEPTSDSTNHSIVGINDGVLTMAFDGVWGRHLATTRMP</sequence>
<evidence type="ECO:0000313" key="3">
    <source>
        <dbReference type="Proteomes" id="UP001328107"/>
    </source>
</evidence>
<name>A0AAN5CEQ0_9BILA</name>
<dbReference type="EMBL" id="BTRK01000002">
    <property type="protein sequence ID" value="GMR39036.1"/>
    <property type="molecule type" value="Genomic_DNA"/>
</dbReference>
<accession>A0AAN5CEQ0</accession>
<reference evidence="3" key="1">
    <citation type="submission" date="2022-10" db="EMBL/GenBank/DDBJ databases">
        <title>Genome assembly of Pristionchus species.</title>
        <authorList>
            <person name="Yoshida K."/>
            <person name="Sommer R.J."/>
        </authorList>
    </citation>
    <scope>NUCLEOTIDE SEQUENCE [LARGE SCALE GENOMIC DNA]</scope>
    <source>
        <strain evidence="3">RS5460</strain>
    </source>
</reference>
<keyword evidence="1" id="KW-0175">Coiled coil</keyword>
<dbReference type="Proteomes" id="UP001328107">
    <property type="component" value="Unassembled WGS sequence"/>
</dbReference>
<comment type="caution">
    <text evidence="2">The sequence shown here is derived from an EMBL/GenBank/DDBJ whole genome shotgun (WGS) entry which is preliminary data.</text>
</comment>
<feature type="coiled-coil region" evidence="1">
    <location>
        <begin position="335"/>
        <end position="386"/>
    </location>
</feature>
<keyword evidence="3" id="KW-1185">Reference proteome</keyword>
<evidence type="ECO:0000313" key="2">
    <source>
        <dbReference type="EMBL" id="GMR39036.1"/>
    </source>
</evidence>